<name>A0A9I9EJ44_CUCME</name>
<dbReference type="AlphaFoldDB" id="A0A9I9EJ44"/>
<reference evidence="2" key="1">
    <citation type="submission" date="2023-03" db="UniProtKB">
        <authorList>
            <consortium name="EnsemblPlants"/>
        </authorList>
    </citation>
    <scope>IDENTIFICATION</scope>
</reference>
<evidence type="ECO:0000256" key="1">
    <source>
        <dbReference type="SAM" id="MobiDB-lite"/>
    </source>
</evidence>
<sequence length="42" mass="4551">MVLASWGAEDPLEAGESRSKDSHKKPNNVENGEESIPAKRGE</sequence>
<accession>A0A9I9EJ44</accession>
<organism evidence="2">
    <name type="scientific">Cucumis melo</name>
    <name type="common">Muskmelon</name>
    <dbReference type="NCBI Taxonomy" id="3656"/>
    <lineage>
        <taxon>Eukaryota</taxon>
        <taxon>Viridiplantae</taxon>
        <taxon>Streptophyta</taxon>
        <taxon>Embryophyta</taxon>
        <taxon>Tracheophyta</taxon>
        <taxon>Spermatophyta</taxon>
        <taxon>Magnoliopsida</taxon>
        <taxon>eudicotyledons</taxon>
        <taxon>Gunneridae</taxon>
        <taxon>Pentapetalae</taxon>
        <taxon>rosids</taxon>
        <taxon>fabids</taxon>
        <taxon>Cucurbitales</taxon>
        <taxon>Cucurbitaceae</taxon>
        <taxon>Benincaseae</taxon>
        <taxon>Cucumis</taxon>
    </lineage>
</organism>
<feature type="region of interest" description="Disordered" evidence="1">
    <location>
        <begin position="1"/>
        <end position="42"/>
    </location>
</feature>
<proteinExistence type="predicted"/>
<dbReference type="Gramene" id="MELO3C034556.2.1">
    <property type="protein sequence ID" value="MELO3C034556.2.1"/>
    <property type="gene ID" value="MELO3C034556.2"/>
</dbReference>
<dbReference type="EnsemblPlants" id="MELO3C034556.2.1">
    <property type="protein sequence ID" value="MELO3C034556.2.1"/>
    <property type="gene ID" value="MELO3C034556.2"/>
</dbReference>
<evidence type="ECO:0000313" key="2">
    <source>
        <dbReference type="EnsemblPlants" id="MELO3C034556.2.1"/>
    </source>
</evidence>
<protein>
    <submittedName>
        <fullName evidence="2">Uncharacterized protein</fullName>
    </submittedName>
</protein>